<organism evidence="4 5">
    <name type="scientific">Dactylonectria macrodidyma</name>
    <dbReference type="NCBI Taxonomy" id="307937"/>
    <lineage>
        <taxon>Eukaryota</taxon>
        <taxon>Fungi</taxon>
        <taxon>Dikarya</taxon>
        <taxon>Ascomycota</taxon>
        <taxon>Pezizomycotina</taxon>
        <taxon>Sordariomycetes</taxon>
        <taxon>Hypocreomycetidae</taxon>
        <taxon>Hypocreales</taxon>
        <taxon>Nectriaceae</taxon>
        <taxon>Dactylonectria</taxon>
    </lineage>
</organism>
<dbReference type="PANTHER" id="PTHR38166:SF1">
    <property type="entry name" value="C2H2-TYPE DOMAIN-CONTAINING PROTEIN"/>
    <property type="match status" value="1"/>
</dbReference>
<proteinExistence type="predicted"/>
<dbReference type="AlphaFoldDB" id="A0A9P9IM49"/>
<feature type="compositionally biased region" description="Low complexity" evidence="2">
    <location>
        <begin position="246"/>
        <end position="255"/>
    </location>
</feature>
<dbReference type="Proteomes" id="UP000738349">
    <property type="component" value="Unassembled WGS sequence"/>
</dbReference>
<feature type="compositionally biased region" description="Polar residues" evidence="2">
    <location>
        <begin position="200"/>
        <end position="224"/>
    </location>
</feature>
<feature type="region of interest" description="Disordered" evidence="2">
    <location>
        <begin position="188"/>
        <end position="259"/>
    </location>
</feature>
<name>A0A9P9IM49_9HYPO</name>
<dbReference type="InterPro" id="IPR013087">
    <property type="entry name" value="Znf_C2H2_type"/>
</dbReference>
<feature type="region of interest" description="Disordered" evidence="2">
    <location>
        <begin position="305"/>
        <end position="347"/>
    </location>
</feature>
<evidence type="ECO:0000313" key="5">
    <source>
        <dbReference type="Proteomes" id="UP000738349"/>
    </source>
</evidence>
<feature type="region of interest" description="Disordered" evidence="2">
    <location>
        <begin position="151"/>
        <end position="172"/>
    </location>
</feature>
<evidence type="ECO:0000313" key="4">
    <source>
        <dbReference type="EMBL" id="KAH7127488.1"/>
    </source>
</evidence>
<dbReference type="GO" id="GO:0008270">
    <property type="term" value="F:zinc ion binding"/>
    <property type="evidence" value="ECO:0007669"/>
    <property type="project" value="UniProtKB-KW"/>
</dbReference>
<protein>
    <recommendedName>
        <fullName evidence="3">C2H2-type domain-containing protein</fullName>
    </recommendedName>
</protein>
<evidence type="ECO:0000256" key="1">
    <source>
        <dbReference type="PROSITE-ProRule" id="PRU00042"/>
    </source>
</evidence>
<evidence type="ECO:0000259" key="3">
    <source>
        <dbReference type="PROSITE" id="PS50157"/>
    </source>
</evidence>
<feature type="domain" description="C2H2-type" evidence="3">
    <location>
        <begin position="391"/>
        <end position="411"/>
    </location>
</feature>
<gene>
    <name evidence="4" type="ORF">EDB81DRAFT_809383</name>
</gene>
<keyword evidence="1" id="KW-0862">Zinc</keyword>
<dbReference type="EMBL" id="JAGMUV010000019">
    <property type="protein sequence ID" value="KAH7127488.1"/>
    <property type="molecule type" value="Genomic_DNA"/>
</dbReference>
<sequence>MILKTPIDPEASCGSQFTILPNGSHVWIAVGPAAEAWQSIRDNVGKIVEGEKYVNVDIRVHFFMIGRSLAKASPYIMFFSDDAIARKELRSEVRQSRILKDLPWVRLGDASPLLQLGHHRRIPTANEPVQQGVQQGHSDEAQDQRALTVQSLPQTPSTSEINSEDHDHQHARSINRLASSLKACSISTGSCRDSHHSYVSLDSSASTRRTSVDSNEQQGRSEASTVRAEDCGSTCEESSDEDDGFSESGGSDESSPLPSNEAFAAHLTSVVRQLLEAFEAHRQLLPCYGSQDACGVSDSRQIGGAIVGSGNRDKGKKRALAAGKNTMQGSSDESPQSDVAKKRRRTNQRGRVLACPFWKKDQHRFSRCYSHDLKEVKHVKQHLYRVHRSPFRCNRCQQTFNNEALLAAHQRSTEVCTVREVVQGDEISVEQKILLSKRGLAGSTQEEQWYLVWDIVFPGCDRPSSPYLDADLSEDLCEFREFYTKEGVKIVKQRLRAGGHCVDDEQGILQRELDIVLSKALEAIYKSWIAQRPQSQDEGSSGFSSQPGGNGEEGMGEDFCLESPNSEFAGPSGIVGSTMHEGFAPDGSTRGEAVSEVAGINNSEIEQLLNNFDWDRQTDGGPNTCGGFLWQG</sequence>
<keyword evidence="1" id="KW-0863">Zinc-finger</keyword>
<feature type="compositionally biased region" description="Polar residues" evidence="2">
    <location>
        <begin position="151"/>
        <end position="161"/>
    </location>
</feature>
<feature type="compositionally biased region" description="Polar residues" evidence="2">
    <location>
        <begin position="325"/>
        <end position="337"/>
    </location>
</feature>
<feature type="region of interest" description="Disordered" evidence="2">
    <location>
        <begin position="532"/>
        <end position="593"/>
    </location>
</feature>
<dbReference type="PROSITE" id="PS50157">
    <property type="entry name" value="ZINC_FINGER_C2H2_2"/>
    <property type="match status" value="1"/>
</dbReference>
<dbReference type="OrthoDB" id="5099460at2759"/>
<keyword evidence="1" id="KW-0479">Metal-binding</keyword>
<reference evidence="4" key="1">
    <citation type="journal article" date="2021" name="Nat. Commun.">
        <title>Genetic determinants of endophytism in the Arabidopsis root mycobiome.</title>
        <authorList>
            <person name="Mesny F."/>
            <person name="Miyauchi S."/>
            <person name="Thiergart T."/>
            <person name="Pickel B."/>
            <person name="Atanasova L."/>
            <person name="Karlsson M."/>
            <person name="Huettel B."/>
            <person name="Barry K.W."/>
            <person name="Haridas S."/>
            <person name="Chen C."/>
            <person name="Bauer D."/>
            <person name="Andreopoulos W."/>
            <person name="Pangilinan J."/>
            <person name="LaButti K."/>
            <person name="Riley R."/>
            <person name="Lipzen A."/>
            <person name="Clum A."/>
            <person name="Drula E."/>
            <person name="Henrissat B."/>
            <person name="Kohler A."/>
            <person name="Grigoriev I.V."/>
            <person name="Martin F.M."/>
            <person name="Hacquard S."/>
        </authorList>
    </citation>
    <scope>NUCLEOTIDE SEQUENCE</scope>
    <source>
        <strain evidence="4">MPI-CAGE-AT-0147</strain>
    </source>
</reference>
<accession>A0A9P9IM49</accession>
<keyword evidence="5" id="KW-1185">Reference proteome</keyword>
<evidence type="ECO:0000256" key="2">
    <source>
        <dbReference type="SAM" id="MobiDB-lite"/>
    </source>
</evidence>
<dbReference type="PANTHER" id="PTHR38166">
    <property type="entry name" value="C2H2-TYPE DOMAIN-CONTAINING PROTEIN-RELATED"/>
    <property type="match status" value="1"/>
</dbReference>
<feature type="compositionally biased region" description="Polar residues" evidence="2">
    <location>
        <begin position="532"/>
        <end position="547"/>
    </location>
</feature>
<comment type="caution">
    <text evidence="4">The sequence shown here is derived from an EMBL/GenBank/DDBJ whole genome shotgun (WGS) entry which is preliminary data.</text>
</comment>